<accession>A0A6G0HK48</accession>
<dbReference type="GO" id="GO:0009897">
    <property type="term" value="C:external side of plasma membrane"/>
    <property type="evidence" value="ECO:0007669"/>
    <property type="project" value="TreeGrafter"/>
</dbReference>
<feature type="domain" description="Ig-like" evidence="6">
    <location>
        <begin position="30"/>
        <end position="130"/>
    </location>
</feature>
<dbReference type="SUPFAM" id="SSF48726">
    <property type="entry name" value="Immunoglobulin"/>
    <property type="match status" value="1"/>
</dbReference>
<name>A0A6G0HK48_LARCR</name>
<dbReference type="InterPro" id="IPR050504">
    <property type="entry name" value="IgSF_BTN/MOG"/>
</dbReference>
<dbReference type="InterPro" id="IPR013106">
    <property type="entry name" value="Ig_V-set"/>
</dbReference>
<dbReference type="PANTHER" id="PTHR24100:SF151">
    <property type="entry name" value="ICOS LIGAND"/>
    <property type="match status" value="1"/>
</dbReference>
<evidence type="ECO:0000313" key="8">
    <source>
        <dbReference type="Proteomes" id="UP000424527"/>
    </source>
</evidence>
<evidence type="ECO:0000256" key="2">
    <source>
        <dbReference type="ARBA" id="ARBA00023136"/>
    </source>
</evidence>
<keyword evidence="8" id="KW-1185">Reference proteome</keyword>
<dbReference type="AlphaFoldDB" id="A0A6G0HK48"/>
<evidence type="ECO:0000256" key="5">
    <source>
        <dbReference type="SAM" id="SignalP"/>
    </source>
</evidence>
<keyword evidence="5" id="KW-0732">Signal</keyword>
<dbReference type="GO" id="GO:0001817">
    <property type="term" value="P:regulation of cytokine production"/>
    <property type="evidence" value="ECO:0007669"/>
    <property type="project" value="TreeGrafter"/>
</dbReference>
<dbReference type="EMBL" id="REGW02000023">
    <property type="protein sequence ID" value="KAE8279540.1"/>
    <property type="molecule type" value="Genomic_DNA"/>
</dbReference>
<organism evidence="7 8">
    <name type="scientific">Larimichthys crocea</name>
    <name type="common">Large yellow croaker</name>
    <name type="synonym">Pseudosciaena crocea</name>
    <dbReference type="NCBI Taxonomy" id="215358"/>
    <lineage>
        <taxon>Eukaryota</taxon>
        <taxon>Metazoa</taxon>
        <taxon>Chordata</taxon>
        <taxon>Craniata</taxon>
        <taxon>Vertebrata</taxon>
        <taxon>Euteleostomi</taxon>
        <taxon>Actinopterygii</taxon>
        <taxon>Neopterygii</taxon>
        <taxon>Teleostei</taxon>
        <taxon>Neoteleostei</taxon>
        <taxon>Acanthomorphata</taxon>
        <taxon>Eupercaria</taxon>
        <taxon>Sciaenidae</taxon>
        <taxon>Larimichthys</taxon>
    </lineage>
</organism>
<dbReference type="InterPro" id="IPR007110">
    <property type="entry name" value="Ig-like_dom"/>
</dbReference>
<dbReference type="GO" id="GO:0005102">
    <property type="term" value="F:signaling receptor binding"/>
    <property type="evidence" value="ECO:0007669"/>
    <property type="project" value="TreeGrafter"/>
</dbReference>
<dbReference type="SMART" id="SM00409">
    <property type="entry name" value="IG"/>
    <property type="match status" value="1"/>
</dbReference>
<feature type="signal peptide" evidence="5">
    <location>
        <begin position="1"/>
        <end position="21"/>
    </location>
</feature>
<dbReference type="Gene3D" id="2.60.40.10">
    <property type="entry name" value="Immunoglobulins"/>
    <property type="match status" value="1"/>
</dbReference>
<evidence type="ECO:0000259" key="6">
    <source>
        <dbReference type="PROSITE" id="PS50835"/>
    </source>
</evidence>
<proteinExistence type="predicted"/>
<keyword evidence="3" id="KW-0393">Immunoglobulin domain</keyword>
<sequence length="192" mass="22123">MTGFERFSVFCGFLFTSVVCASEDQRLLKVDPGQDVPLQCPGPRGASVVLLEWNRPDLKSDGYVFFYRNKRSFENYQHPSFRGRVQLSDPQMKDGDFSVVLNNVTIDDTGTYECQVIVIRPNETTRSEIRHHISLTVTASAGRRAEMSSRVEETVTGILSWWSGQFLVFCWFLLLFSLFFKERENLRSVRTK</sequence>
<dbReference type="GO" id="GO:0050852">
    <property type="term" value="P:T cell receptor signaling pathway"/>
    <property type="evidence" value="ECO:0007669"/>
    <property type="project" value="TreeGrafter"/>
</dbReference>
<feature type="chain" id="PRO_5026038665" description="Ig-like domain-containing protein" evidence="5">
    <location>
        <begin position="22"/>
        <end position="192"/>
    </location>
</feature>
<dbReference type="InterPro" id="IPR036179">
    <property type="entry name" value="Ig-like_dom_sf"/>
</dbReference>
<feature type="transmembrane region" description="Helical" evidence="4">
    <location>
        <begin position="159"/>
        <end position="180"/>
    </location>
</feature>
<dbReference type="Pfam" id="PF07686">
    <property type="entry name" value="V-set"/>
    <property type="match status" value="1"/>
</dbReference>
<dbReference type="Proteomes" id="UP000424527">
    <property type="component" value="Unassembled WGS sequence"/>
</dbReference>
<keyword evidence="4" id="KW-1133">Transmembrane helix</keyword>
<dbReference type="InterPro" id="IPR003599">
    <property type="entry name" value="Ig_sub"/>
</dbReference>
<comment type="subcellular location">
    <subcellularLocation>
        <location evidence="1">Membrane</location>
    </subcellularLocation>
</comment>
<dbReference type="PROSITE" id="PS50835">
    <property type="entry name" value="IG_LIKE"/>
    <property type="match status" value="1"/>
</dbReference>
<dbReference type="PANTHER" id="PTHR24100">
    <property type="entry name" value="BUTYROPHILIN"/>
    <property type="match status" value="1"/>
</dbReference>
<evidence type="ECO:0000256" key="1">
    <source>
        <dbReference type="ARBA" id="ARBA00004370"/>
    </source>
</evidence>
<dbReference type="SMART" id="SM00406">
    <property type="entry name" value="IGv"/>
    <property type="match status" value="1"/>
</dbReference>
<reference evidence="7 8" key="1">
    <citation type="submission" date="2019-07" db="EMBL/GenBank/DDBJ databases">
        <title>Chromosome genome assembly for large yellow croaker.</title>
        <authorList>
            <person name="Xiao S."/>
        </authorList>
    </citation>
    <scope>NUCLEOTIDE SEQUENCE [LARGE SCALE GENOMIC DNA]</scope>
    <source>
        <strain evidence="7">JMULYC20181020</strain>
        <tissue evidence="7">Muscle</tissue>
    </source>
</reference>
<gene>
    <name evidence="7" type="ORF">D5F01_LYC23129</name>
</gene>
<evidence type="ECO:0000256" key="4">
    <source>
        <dbReference type="SAM" id="Phobius"/>
    </source>
</evidence>
<evidence type="ECO:0000313" key="7">
    <source>
        <dbReference type="EMBL" id="KAE8279540.1"/>
    </source>
</evidence>
<keyword evidence="4" id="KW-0812">Transmembrane</keyword>
<evidence type="ECO:0000256" key="3">
    <source>
        <dbReference type="ARBA" id="ARBA00023319"/>
    </source>
</evidence>
<protein>
    <recommendedName>
        <fullName evidence="6">Ig-like domain-containing protein</fullName>
    </recommendedName>
</protein>
<comment type="caution">
    <text evidence="7">The sequence shown here is derived from an EMBL/GenBank/DDBJ whole genome shotgun (WGS) entry which is preliminary data.</text>
</comment>
<dbReference type="InterPro" id="IPR013783">
    <property type="entry name" value="Ig-like_fold"/>
</dbReference>
<keyword evidence="2 4" id="KW-0472">Membrane</keyword>